<organism evidence="2 3">
    <name type="scientific">Streptomyces ehimensis</name>
    <dbReference type="NCBI Taxonomy" id="68195"/>
    <lineage>
        <taxon>Bacteria</taxon>
        <taxon>Bacillati</taxon>
        <taxon>Actinomycetota</taxon>
        <taxon>Actinomycetes</taxon>
        <taxon>Kitasatosporales</taxon>
        <taxon>Streptomycetaceae</taxon>
        <taxon>Streptomyces</taxon>
    </lineage>
</organism>
<proteinExistence type="predicted"/>
<dbReference type="EMBL" id="JBHSFS010000040">
    <property type="protein sequence ID" value="MFC4518272.1"/>
    <property type="molecule type" value="Genomic_DNA"/>
</dbReference>
<name>A0ABV9BW85_9ACTN</name>
<feature type="region of interest" description="Disordered" evidence="1">
    <location>
        <begin position="54"/>
        <end position="80"/>
    </location>
</feature>
<sequence length="175" mass="18523">MLGDGAPVVVAEFDEGGVSAGLVHLGDNAPYFLVDCPGEGVEQHVGSAAQECDGGELGDGAPGRLHAGGELPRAQREQSPLDVGVQVSRRRGEVLDLVRRYRNGRHLLHGYSLPLTAPPNSPKIVPSPEKPAIFVVSRASLNSGFSGLAGKMRRPKCANQNMTVKPTTTRKIILK</sequence>
<reference evidence="3" key="1">
    <citation type="journal article" date="2019" name="Int. J. Syst. Evol. Microbiol.">
        <title>The Global Catalogue of Microorganisms (GCM) 10K type strain sequencing project: providing services to taxonomists for standard genome sequencing and annotation.</title>
        <authorList>
            <consortium name="The Broad Institute Genomics Platform"/>
            <consortium name="The Broad Institute Genome Sequencing Center for Infectious Disease"/>
            <person name="Wu L."/>
            <person name="Ma J."/>
        </authorList>
    </citation>
    <scope>NUCLEOTIDE SEQUENCE [LARGE SCALE GENOMIC DNA]</scope>
    <source>
        <strain evidence="3">CECT 8064</strain>
    </source>
</reference>
<dbReference type="RefSeq" id="WP_417924551.1">
    <property type="nucleotide sequence ID" value="NZ_JBHSFS010000040.1"/>
</dbReference>
<evidence type="ECO:0000256" key="1">
    <source>
        <dbReference type="SAM" id="MobiDB-lite"/>
    </source>
</evidence>
<gene>
    <name evidence="2" type="ORF">ACFPEN_36060</name>
</gene>
<keyword evidence="3" id="KW-1185">Reference proteome</keyword>
<evidence type="ECO:0000313" key="2">
    <source>
        <dbReference type="EMBL" id="MFC4518272.1"/>
    </source>
</evidence>
<dbReference type="Proteomes" id="UP001595990">
    <property type="component" value="Unassembled WGS sequence"/>
</dbReference>
<accession>A0ABV9BW85</accession>
<protein>
    <submittedName>
        <fullName evidence="2">Uncharacterized protein</fullName>
    </submittedName>
</protein>
<evidence type="ECO:0000313" key="3">
    <source>
        <dbReference type="Proteomes" id="UP001595990"/>
    </source>
</evidence>
<comment type="caution">
    <text evidence="2">The sequence shown here is derived from an EMBL/GenBank/DDBJ whole genome shotgun (WGS) entry which is preliminary data.</text>
</comment>